<dbReference type="Pfam" id="PF14334">
    <property type="entry name" value="DUF4390"/>
    <property type="match status" value="1"/>
</dbReference>
<name>W0SAC5_9PROT</name>
<sequence>MALALLLLTAFAVQAGSIEPKRAALTPGEDGYALSAEFALDLGNRLEDAVARGVPLYFNLEFVLERPRKYWVNEHVVTRSLTYRLSYSSLTRQYRLTTGSLHQNFGSLAEALRVVGRIAALPVVEKDAIKAGESYEAAVRLALDRSQLPKPFQVDAITDRALQVEAKVLRWQFVAPVTP</sequence>
<feature type="chain" id="PRO_5012836405" description="DUF4390 domain-containing protein" evidence="1">
    <location>
        <begin position="16"/>
        <end position="179"/>
    </location>
</feature>
<feature type="signal peptide" evidence="1">
    <location>
        <begin position="1"/>
        <end position="15"/>
    </location>
</feature>
<accession>W0SAC5</accession>
<dbReference type="Proteomes" id="UP000031637">
    <property type="component" value="Chromosome"/>
</dbReference>
<organism evidence="2 3">
    <name type="scientific">Sulfuritalea hydrogenivorans sk43H</name>
    <dbReference type="NCBI Taxonomy" id="1223802"/>
    <lineage>
        <taxon>Bacteria</taxon>
        <taxon>Pseudomonadati</taxon>
        <taxon>Pseudomonadota</taxon>
        <taxon>Betaproteobacteria</taxon>
        <taxon>Nitrosomonadales</taxon>
        <taxon>Sterolibacteriaceae</taxon>
        <taxon>Sulfuritalea</taxon>
    </lineage>
</organism>
<dbReference type="HOGENOM" id="CLU_070058_2_0_4"/>
<dbReference type="KEGG" id="shd:SUTH_00126"/>
<evidence type="ECO:0008006" key="4">
    <source>
        <dbReference type="Google" id="ProtNLM"/>
    </source>
</evidence>
<proteinExistence type="predicted"/>
<reference evidence="2 3" key="1">
    <citation type="journal article" date="2014" name="Syst. Appl. Microbiol.">
        <title>Complete genomes of freshwater sulfur oxidizers Sulfuricella denitrificans skB26 and Sulfuritalea hydrogenivorans sk43H: genetic insights into the sulfur oxidation pathway of betaproteobacteria.</title>
        <authorList>
            <person name="Watanabe T."/>
            <person name="Kojima H."/>
            <person name="Fukui M."/>
        </authorList>
    </citation>
    <scope>NUCLEOTIDE SEQUENCE [LARGE SCALE GENOMIC DNA]</scope>
    <source>
        <strain evidence="2">DSM22779</strain>
    </source>
</reference>
<gene>
    <name evidence="2" type="ORF">SUTH_00126</name>
</gene>
<evidence type="ECO:0000313" key="2">
    <source>
        <dbReference type="EMBL" id="BAO27946.1"/>
    </source>
</evidence>
<dbReference type="InterPro" id="IPR025500">
    <property type="entry name" value="DUF4390"/>
</dbReference>
<dbReference type="AlphaFoldDB" id="W0SAC5"/>
<dbReference type="STRING" id="1223802.SUTH_00126"/>
<keyword evidence="3" id="KW-1185">Reference proteome</keyword>
<evidence type="ECO:0000313" key="3">
    <source>
        <dbReference type="Proteomes" id="UP000031637"/>
    </source>
</evidence>
<evidence type="ECO:0000256" key="1">
    <source>
        <dbReference type="SAM" id="SignalP"/>
    </source>
</evidence>
<dbReference type="EMBL" id="AP012547">
    <property type="protein sequence ID" value="BAO27946.1"/>
    <property type="molecule type" value="Genomic_DNA"/>
</dbReference>
<keyword evidence="1" id="KW-0732">Signal</keyword>
<protein>
    <recommendedName>
        <fullName evidence="4">DUF4390 domain-containing protein</fullName>
    </recommendedName>
</protein>